<dbReference type="InParanoid" id="D8M4S1"/>
<organism evidence="10">
    <name type="scientific">Blastocystis hominis</name>
    <dbReference type="NCBI Taxonomy" id="12968"/>
    <lineage>
        <taxon>Eukaryota</taxon>
        <taxon>Sar</taxon>
        <taxon>Stramenopiles</taxon>
        <taxon>Bigyra</taxon>
        <taxon>Opalozoa</taxon>
        <taxon>Opalinata</taxon>
        <taxon>Blastocystidae</taxon>
        <taxon>Blastocystis</taxon>
    </lineage>
</organism>
<dbReference type="Pfam" id="PF04564">
    <property type="entry name" value="U-box"/>
    <property type="match status" value="1"/>
</dbReference>
<evidence type="ECO:0000256" key="2">
    <source>
        <dbReference type="ARBA" id="ARBA00004496"/>
    </source>
</evidence>
<dbReference type="GO" id="GO:0005737">
    <property type="term" value="C:cytoplasm"/>
    <property type="evidence" value="ECO:0007669"/>
    <property type="project" value="UniProtKB-SubCell"/>
</dbReference>
<evidence type="ECO:0000256" key="3">
    <source>
        <dbReference type="ARBA" id="ARBA00004906"/>
    </source>
</evidence>
<dbReference type="AlphaFoldDB" id="D8M4S1"/>
<comment type="catalytic activity">
    <reaction evidence="1">
        <text>S-ubiquitinyl-[E2 ubiquitin-conjugating enzyme]-L-cysteine + [acceptor protein]-L-lysine = [E2 ubiquitin-conjugating enzyme]-L-cysteine + N(6)-ubiquitinyl-[acceptor protein]-L-lysine.</text>
        <dbReference type="EC" id="2.3.2.27"/>
    </reaction>
</comment>
<dbReference type="PANTHER" id="PTHR13931:SF2">
    <property type="entry name" value="UBIQUITIN CONJUGATION FACTOR E4 B"/>
    <property type="match status" value="1"/>
</dbReference>
<keyword evidence="6" id="KW-0963">Cytoplasm</keyword>
<dbReference type="OrthoDB" id="20295at2759"/>
<dbReference type="Proteomes" id="UP000008312">
    <property type="component" value="Unassembled WGS sequence"/>
</dbReference>
<dbReference type="FunFam" id="3.30.40.10:FF:000055">
    <property type="entry name" value="Ubiquitin conjugation factor e4 a"/>
    <property type="match status" value="1"/>
</dbReference>
<comment type="subcellular location">
    <subcellularLocation>
        <location evidence="2">Cytoplasm</location>
    </subcellularLocation>
</comment>
<evidence type="ECO:0000256" key="5">
    <source>
        <dbReference type="ARBA" id="ARBA00012483"/>
    </source>
</evidence>
<evidence type="ECO:0000256" key="8">
    <source>
        <dbReference type="ARBA" id="ARBA00022786"/>
    </source>
</evidence>
<dbReference type="InterPro" id="IPR045132">
    <property type="entry name" value="UBE4"/>
</dbReference>
<dbReference type="EMBL" id="FN668654">
    <property type="protein sequence ID" value="CBK23060.2"/>
    <property type="molecule type" value="Genomic_DNA"/>
</dbReference>
<gene>
    <name evidence="10" type="ORF">GSBLH_T00003002001</name>
</gene>
<dbReference type="RefSeq" id="XP_012897108.1">
    <property type="nucleotide sequence ID" value="XM_013041654.1"/>
</dbReference>
<keyword evidence="8" id="KW-0833">Ubl conjugation pathway</keyword>
<proteinExistence type="inferred from homology"/>
<dbReference type="SMART" id="SM00504">
    <property type="entry name" value="Ubox"/>
    <property type="match status" value="1"/>
</dbReference>
<dbReference type="GO" id="GO:0034450">
    <property type="term" value="F:ubiquitin-ubiquitin ligase activity"/>
    <property type="evidence" value="ECO:0007669"/>
    <property type="project" value="InterPro"/>
</dbReference>
<feature type="domain" description="U-box" evidence="9">
    <location>
        <begin position="36"/>
        <end position="110"/>
    </location>
</feature>
<keyword evidence="11" id="KW-1185">Reference proteome</keyword>
<evidence type="ECO:0000256" key="6">
    <source>
        <dbReference type="ARBA" id="ARBA00022490"/>
    </source>
</evidence>
<evidence type="ECO:0000313" key="11">
    <source>
        <dbReference type="Proteomes" id="UP000008312"/>
    </source>
</evidence>
<dbReference type="GO" id="GO:0036503">
    <property type="term" value="P:ERAD pathway"/>
    <property type="evidence" value="ECO:0007669"/>
    <property type="project" value="InterPro"/>
</dbReference>
<dbReference type="InterPro" id="IPR013083">
    <property type="entry name" value="Znf_RING/FYVE/PHD"/>
</dbReference>
<protein>
    <recommendedName>
        <fullName evidence="5">RING-type E3 ubiquitin transferase</fullName>
        <ecNumber evidence="5">2.3.2.27</ecNumber>
    </recommendedName>
</protein>
<dbReference type="PROSITE" id="PS51698">
    <property type="entry name" value="U_BOX"/>
    <property type="match status" value="1"/>
</dbReference>
<dbReference type="InterPro" id="IPR003613">
    <property type="entry name" value="Ubox_domain"/>
</dbReference>
<dbReference type="GO" id="GO:0000209">
    <property type="term" value="P:protein polyubiquitination"/>
    <property type="evidence" value="ECO:0007669"/>
    <property type="project" value="TreeGrafter"/>
</dbReference>
<dbReference type="EC" id="2.3.2.27" evidence="5"/>
<keyword evidence="7" id="KW-0808">Transferase</keyword>
<dbReference type="GO" id="GO:0005634">
    <property type="term" value="C:nucleus"/>
    <property type="evidence" value="ECO:0007669"/>
    <property type="project" value="TreeGrafter"/>
</dbReference>
<dbReference type="SUPFAM" id="SSF57850">
    <property type="entry name" value="RING/U-box"/>
    <property type="match status" value="1"/>
</dbReference>
<dbReference type="GeneID" id="24920127"/>
<dbReference type="Gene3D" id="3.30.40.10">
    <property type="entry name" value="Zinc/RING finger domain, C3HC4 (zinc finger)"/>
    <property type="match status" value="1"/>
</dbReference>
<evidence type="ECO:0000256" key="7">
    <source>
        <dbReference type="ARBA" id="ARBA00022679"/>
    </source>
</evidence>
<name>D8M4S1_BLAHO</name>
<accession>D8M4S1</accession>
<evidence type="ECO:0000256" key="4">
    <source>
        <dbReference type="ARBA" id="ARBA00007434"/>
    </source>
</evidence>
<evidence type="ECO:0000256" key="1">
    <source>
        <dbReference type="ARBA" id="ARBA00000900"/>
    </source>
</evidence>
<evidence type="ECO:0000313" key="10">
    <source>
        <dbReference type="EMBL" id="CBK23060.2"/>
    </source>
</evidence>
<sequence>MDKARFVQLRNVVQMIHKYFDHYKVLNEYLQSVLDDAPDEFMDPLMCTVMQQPVILPSNNRCDLSTVERQLAINNPTDPFTREPITKEMIKPDEELKKRIHEYLKKKFKERFG</sequence>
<comment type="similarity">
    <text evidence="4">Belongs to the ubiquitin conjugation factor E4 family.</text>
</comment>
<comment type="pathway">
    <text evidence="3">Protein modification; protein ubiquitination.</text>
</comment>
<evidence type="ECO:0000259" key="9">
    <source>
        <dbReference type="PROSITE" id="PS51698"/>
    </source>
</evidence>
<dbReference type="PANTHER" id="PTHR13931">
    <property type="entry name" value="UBIQUITINATION FACTOR E4"/>
    <property type="match status" value="1"/>
</dbReference>
<reference evidence="10" key="1">
    <citation type="submission" date="2010-02" db="EMBL/GenBank/DDBJ databases">
        <title>Sequencing and annotation of the Blastocystis hominis genome.</title>
        <authorList>
            <person name="Wincker P."/>
        </authorList>
    </citation>
    <scope>NUCLEOTIDE SEQUENCE</scope>
    <source>
        <strain evidence="10">Singapore isolate B</strain>
    </source>
</reference>
<dbReference type="GO" id="GO:0000151">
    <property type="term" value="C:ubiquitin ligase complex"/>
    <property type="evidence" value="ECO:0007669"/>
    <property type="project" value="InterPro"/>
</dbReference>